<dbReference type="CDD" id="cd21608">
    <property type="entry name" value="RRM2_NsCP33_like"/>
    <property type="match status" value="1"/>
</dbReference>
<feature type="domain" description="RRM" evidence="3">
    <location>
        <begin position="4"/>
        <end position="82"/>
    </location>
</feature>
<dbReference type="SUPFAM" id="SSF54928">
    <property type="entry name" value="RNA-binding domain, RBD"/>
    <property type="match status" value="1"/>
</dbReference>
<organism evidence="4 5">
    <name type="scientific">Candidatus Roizmanbacteria bacterium RIFCSPHIGHO2_01_FULL_39_8</name>
    <dbReference type="NCBI Taxonomy" id="1802033"/>
    <lineage>
        <taxon>Bacteria</taxon>
        <taxon>Candidatus Roizmaniibacteriota</taxon>
    </lineage>
</organism>
<accession>A0A1F7GFS2</accession>
<dbReference type="InterPro" id="IPR012677">
    <property type="entry name" value="Nucleotide-bd_a/b_plait_sf"/>
</dbReference>
<sequence length="104" mass="11517">MNKNKLFVGNLPWSITSDSLKEMFAQFGDIVEAIIITDRMSGRSKGFGFVTFATEDAAGAAMQAMNEKDMEGRKIIVNVAKPREERPRTGGGGGGFRNDRRRPY</sequence>
<proteinExistence type="predicted"/>
<keyword evidence="1" id="KW-0694">RNA-binding</keyword>
<dbReference type="InterPro" id="IPR000504">
    <property type="entry name" value="RRM_dom"/>
</dbReference>
<dbReference type="SMART" id="SM00360">
    <property type="entry name" value="RRM"/>
    <property type="match status" value="1"/>
</dbReference>
<dbReference type="Pfam" id="PF00076">
    <property type="entry name" value="RRM_1"/>
    <property type="match status" value="1"/>
</dbReference>
<feature type="region of interest" description="Disordered" evidence="2">
    <location>
        <begin position="80"/>
        <end position="104"/>
    </location>
</feature>
<dbReference type="PROSITE" id="PS50102">
    <property type="entry name" value="RRM"/>
    <property type="match status" value="1"/>
</dbReference>
<dbReference type="EMBL" id="MFZI01000080">
    <property type="protein sequence ID" value="OGK17761.1"/>
    <property type="molecule type" value="Genomic_DNA"/>
</dbReference>
<evidence type="ECO:0000313" key="4">
    <source>
        <dbReference type="EMBL" id="OGK17761.1"/>
    </source>
</evidence>
<evidence type="ECO:0000256" key="2">
    <source>
        <dbReference type="SAM" id="MobiDB-lite"/>
    </source>
</evidence>
<comment type="caution">
    <text evidence="4">The sequence shown here is derived from an EMBL/GenBank/DDBJ whole genome shotgun (WGS) entry which is preliminary data.</text>
</comment>
<dbReference type="InterPro" id="IPR052462">
    <property type="entry name" value="SLIRP/GR-RBP-like"/>
</dbReference>
<dbReference type="PANTHER" id="PTHR48027">
    <property type="entry name" value="HETEROGENEOUS NUCLEAR RIBONUCLEOPROTEIN 87F-RELATED"/>
    <property type="match status" value="1"/>
</dbReference>
<dbReference type="Proteomes" id="UP000177026">
    <property type="component" value="Unassembled WGS sequence"/>
</dbReference>
<evidence type="ECO:0000313" key="5">
    <source>
        <dbReference type="Proteomes" id="UP000177026"/>
    </source>
</evidence>
<protein>
    <submittedName>
        <fullName evidence="4">RNA-binding protein</fullName>
    </submittedName>
</protein>
<evidence type="ECO:0000259" key="3">
    <source>
        <dbReference type="PROSITE" id="PS50102"/>
    </source>
</evidence>
<name>A0A1F7GFS2_9BACT</name>
<dbReference type="Gene3D" id="3.30.70.330">
    <property type="match status" value="1"/>
</dbReference>
<dbReference type="InterPro" id="IPR048289">
    <property type="entry name" value="RRM2_NsCP33-like"/>
</dbReference>
<dbReference type="InterPro" id="IPR035979">
    <property type="entry name" value="RBD_domain_sf"/>
</dbReference>
<reference evidence="4 5" key="1">
    <citation type="journal article" date="2016" name="Nat. Commun.">
        <title>Thousands of microbial genomes shed light on interconnected biogeochemical processes in an aquifer system.</title>
        <authorList>
            <person name="Anantharaman K."/>
            <person name="Brown C.T."/>
            <person name="Hug L.A."/>
            <person name="Sharon I."/>
            <person name="Castelle C.J."/>
            <person name="Probst A.J."/>
            <person name="Thomas B.C."/>
            <person name="Singh A."/>
            <person name="Wilkins M.J."/>
            <person name="Karaoz U."/>
            <person name="Brodie E.L."/>
            <person name="Williams K.H."/>
            <person name="Hubbard S.S."/>
            <person name="Banfield J.F."/>
        </authorList>
    </citation>
    <scope>NUCLEOTIDE SEQUENCE [LARGE SCALE GENOMIC DNA]</scope>
</reference>
<dbReference type="GO" id="GO:0003723">
    <property type="term" value="F:RNA binding"/>
    <property type="evidence" value="ECO:0007669"/>
    <property type="project" value="UniProtKB-KW"/>
</dbReference>
<evidence type="ECO:0000256" key="1">
    <source>
        <dbReference type="ARBA" id="ARBA00022884"/>
    </source>
</evidence>
<gene>
    <name evidence="4" type="ORF">A2866_02165</name>
</gene>
<dbReference type="AlphaFoldDB" id="A0A1F7GFS2"/>